<dbReference type="EMBL" id="ATMR01000034">
    <property type="protein sequence ID" value="EPR74443.1"/>
    <property type="molecule type" value="Genomic_DNA"/>
</dbReference>
<protein>
    <submittedName>
        <fullName evidence="1">Uncharacterized protein</fullName>
    </submittedName>
</protein>
<proteinExistence type="predicted"/>
<keyword evidence="2" id="KW-1185">Reference proteome</keyword>
<dbReference type="STRING" id="641526.ADIWIN_0544"/>
<evidence type="ECO:0000313" key="1">
    <source>
        <dbReference type="EMBL" id="EPR74443.1"/>
    </source>
</evidence>
<dbReference type="PATRIC" id="fig|641526.4.peg.540"/>
<organism evidence="1 2">
    <name type="scientific">Winogradskyella psychrotolerans RS-3</name>
    <dbReference type="NCBI Taxonomy" id="641526"/>
    <lineage>
        <taxon>Bacteria</taxon>
        <taxon>Pseudomonadati</taxon>
        <taxon>Bacteroidota</taxon>
        <taxon>Flavobacteriia</taxon>
        <taxon>Flavobacteriales</taxon>
        <taxon>Flavobacteriaceae</taxon>
        <taxon>Winogradskyella</taxon>
    </lineage>
</organism>
<accession>S7XEL0</accession>
<dbReference type="AlphaFoldDB" id="S7XEL0"/>
<reference evidence="1 2" key="1">
    <citation type="journal article" date="2013" name="Genome Announc.">
        <title>Draft Genome Sequence of Winogradskyella psychrotolerans RS-3T, Isolated from the Marine Transect of Kongsfjorden, Ny-Alesund, Svalbard, Arctic Ocean.</title>
        <authorList>
            <person name="Kumar Pinnaka A."/>
            <person name="Ara S."/>
            <person name="Singh A."/>
            <person name="Shivaji S."/>
        </authorList>
    </citation>
    <scope>NUCLEOTIDE SEQUENCE [LARGE SCALE GENOMIC DNA]</scope>
    <source>
        <strain evidence="1 2">RS-3</strain>
    </source>
</reference>
<dbReference type="OrthoDB" id="1490620at2"/>
<name>S7XEL0_9FLAO</name>
<evidence type="ECO:0000313" key="2">
    <source>
        <dbReference type="Proteomes" id="UP000014962"/>
    </source>
</evidence>
<sequence length="278" mass="32716">MRLHLTTSILLIGLLVSCKNENQVKPENKTSTVEQEQPPKFQNKGHELVFNMVQNVGNYEKLRQLKDVVYTYTYQTPDGKTDSSTEKYIFDGELSYGAYNTHERTLSNLEGLIEQGYDGNDYWLKHNGDILTNEDYLKRVAFNRPTNFYWFTMFQKLLDPGLNYEFVEETTIDNKNYDVVKVSFDSKNDKPTDIYQLYINKDTKEVDQFLFTVADYGKMEIPNLMVLDYEKVDGLLIPTKRKYKRSTWTADVDENPWIIVNWTNIKFNTNLTKDDFKK</sequence>
<dbReference type="Proteomes" id="UP000014962">
    <property type="component" value="Unassembled WGS sequence"/>
</dbReference>
<gene>
    <name evidence="1" type="ORF">ADIWIN_0544</name>
</gene>
<dbReference type="PROSITE" id="PS51257">
    <property type="entry name" value="PROKAR_LIPOPROTEIN"/>
    <property type="match status" value="1"/>
</dbReference>
<dbReference type="RefSeq" id="WP_020894838.1">
    <property type="nucleotide sequence ID" value="NZ_ATMR01000034.1"/>
</dbReference>
<comment type="caution">
    <text evidence="1">The sequence shown here is derived from an EMBL/GenBank/DDBJ whole genome shotgun (WGS) entry which is preliminary data.</text>
</comment>
<dbReference type="eggNOG" id="ENOG502Z81I">
    <property type="taxonomic scope" value="Bacteria"/>
</dbReference>